<dbReference type="Pfam" id="PF20938">
    <property type="entry name" value="DUF2264_C"/>
    <property type="match status" value="1"/>
</dbReference>
<dbReference type="Proteomes" id="UP001302367">
    <property type="component" value="Chromosome 1"/>
</dbReference>
<evidence type="ECO:0000259" key="1">
    <source>
        <dbReference type="Pfam" id="PF10022"/>
    </source>
</evidence>
<evidence type="ECO:0000259" key="2">
    <source>
        <dbReference type="Pfam" id="PF20938"/>
    </source>
</evidence>
<dbReference type="InterPro" id="IPR049237">
    <property type="entry name" value="DUF2264_C"/>
</dbReference>
<evidence type="ECO:0000313" key="3">
    <source>
        <dbReference type="EMBL" id="PIB00572.1"/>
    </source>
</evidence>
<dbReference type="OrthoDB" id="5150166at2759"/>
<evidence type="ECO:0000313" key="5">
    <source>
        <dbReference type="Proteomes" id="UP000230605"/>
    </source>
</evidence>
<dbReference type="PANTHER" id="PTHR35339:SF4">
    <property type="entry name" value="LINALOOL DEHYDRATASE_ISOMERASE DOMAIN-CONTAINING PROTEIN"/>
    <property type="match status" value="1"/>
</dbReference>
<reference evidence="4 6" key="2">
    <citation type="submission" date="2023-09" db="EMBL/GenBank/DDBJ databases">
        <title>Complete-Gapless Cercospora beticola genome.</title>
        <authorList>
            <person name="Wyatt N.A."/>
            <person name="Spanner R.E."/>
            <person name="Bolton M.D."/>
        </authorList>
    </citation>
    <scope>NUCLEOTIDE SEQUENCE [LARGE SCALE GENOMIC DNA]</scope>
    <source>
        <strain evidence="4">Cb09-40</strain>
    </source>
</reference>
<evidence type="ECO:0008006" key="7">
    <source>
        <dbReference type="Google" id="ProtNLM"/>
    </source>
</evidence>
<sequence length="682" mass="76489">MSTTHLVAESNQPFPSHRFSQNAFKTREDVIEACKALLDPLEAGFSKERALVRVGGTGTKFDETAAQIEGFARPLWGLSSLLASGDPYPNHALWLQGLISGTDPSSPEFWGHMQDLDQRMVESCPIGFTLAIAGSKFWTPLTDAQKRNVENWIGSMNDKEMPNTNWLWFRVFANLGLKANGSEAYNMERIRADVEHLDTFHRGGGWNNDGPGEWYTQMDYYSGSFAIQLLQLLYSKLARDFDAERCELYRHRAREFALDFVHYQDPISGHSIPFGRSLTYRFATIAFWSAFAFADVEPPEPLSWGIIKGLILRNLRWWSQFPHIFQPNGMLNIGYTYPNYYLAENYNSPGSPYWCMLAFLCLAVPKEHLFWSSDEEAHPLHPQNGSSLIPSIKALQQPKHILINSGSHTYLLSSGQKCHYPLKSTQAKYGHFAYSASFGYSVPTGSHTLEQFVPESALAFCDEPEGELWKLRRDVEDATILKVPIKIPGSEQVNEIPVLRSVSRPWKDVKVTTWLIPPTSPEYANWHIRVHRVETGRWLQSAEGGFAIKGTNEVDGRFLLPFAEDTSTAAMAYQGGTQTTPNSALIVSPRAGVSGVVELLSSSSRSGKVIEPDANSNLIEARTLLPTLHQDLEPESVTIFATGVFAIPGQNLENWQGGDWKAAWEKRPVVPEEILDEARKGL</sequence>
<dbReference type="PANTHER" id="PTHR35339">
    <property type="entry name" value="LINALOOL DEHYDRATASE_ISOMERASE DOMAIN-CONTAINING PROTEIN"/>
    <property type="match status" value="1"/>
</dbReference>
<gene>
    <name evidence="3" type="ORF">CB0940_02024</name>
    <name evidence="4" type="ORF">RHO25_002106</name>
</gene>
<dbReference type="AlphaFoldDB" id="A0A2G5I761"/>
<feature type="domain" description="DUF2264" evidence="2">
    <location>
        <begin position="390"/>
        <end position="675"/>
    </location>
</feature>
<proteinExistence type="predicted"/>
<dbReference type="PIRSF" id="PIRSF014753">
    <property type="entry name" value="UCP014753"/>
    <property type="match status" value="1"/>
</dbReference>
<reference evidence="3 5" key="1">
    <citation type="submission" date="2015-10" db="EMBL/GenBank/DDBJ databases">
        <title>The cercosporin biosynthetic gene cluster was horizontally transferred to several fungal lineages and shown to be expanded in Cercospora beticola based on microsynteny with recipient genomes.</title>
        <authorList>
            <person name="De Jonge R."/>
            <person name="Ebert M.K."/>
            <person name="Suttle J.C."/>
            <person name="Jurick Ii W.M."/>
            <person name="Secor G.A."/>
            <person name="Thomma B.P."/>
            <person name="Van De Peer Y."/>
            <person name="Bolton M.D."/>
        </authorList>
    </citation>
    <scope>NUCLEOTIDE SEQUENCE [LARGE SCALE GENOMIC DNA]</scope>
    <source>
        <strain evidence="3 5">09-40</strain>
    </source>
</reference>
<dbReference type="InterPro" id="IPR016624">
    <property type="entry name" value="UCP014753"/>
</dbReference>
<accession>A0A2G5I761</accession>
<name>A0A2G5I761_CERBT</name>
<feature type="domain" description="DUF2264" evidence="1">
    <location>
        <begin position="26"/>
        <end position="377"/>
    </location>
</feature>
<organism evidence="3 5">
    <name type="scientific">Cercospora beticola</name>
    <name type="common">Sugarbeet leaf spot fungus</name>
    <dbReference type="NCBI Taxonomy" id="122368"/>
    <lineage>
        <taxon>Eukaryota</taxon>
        <taxon>Fungi</taxon>
        <taxon>Dikarya</taxon>
        <taxon>Ascomycota</taxon>
        <taxon>Pezizomycotina</taxon>
        <taxon>Dothideomycetes</taxon>
        <taxon>Dothideomycetidae</taxon>
        <taxon>Mycosphaerellales</taxon>
        <taxon>Mycosphaerellaceae</taxon>
        <taxon>Cercospora</taxon>
    </lineage>
</organism>
<protein>
    <recommendedName>
        <fullName evidence="7">DUF2264 domain-containing protein</fullName>
    </recommendedName>
</protein>
<dbReference type="Proteomes" id="UP000230605">
    <property type="component" value="Chromosome 1"/>
</dbReference>
<keyword evidence="6" id="KW-1185">Reference proteome</keyword>
<evidence type="ECO:0000313" key="6">
    <source>
        <dbReference type="Proteomes" id="UP001302367"/>
    </source>
</evidence>
<dbReference type="EMBL" id="CP134184">
    <property type="protein sequence ID" value="WPA97496.1"/>
    <property type="molecule type" value="Genomic_DNA"/>
</dbReference>
<dbReference type="InterPro" id="IPR049349">
    <property type="entry name" value="DUF2264_N"/>
</dbReference>
<dbReference type="EMBL" id="LKMD01000100">
    <property type="protein sequence ID" value="PIB00572.1"/>
    <property type="molecule type" value="Genomic_DNA"/>
</dbReference>
<dbReference type="Pfam" id="PF10022">
    <property type="entry name" value="DUF2264"/>
    <property type="match status" value="1"/>
</dbReference>
<evidence type="ECO:0000313" key="4">
    <source>
        <dbReference type="EMBL" id="WPA97496.1"/>
    </source>
</evidence>